<protein>
    <submittedName>
        <fullName evidence="2">Uncharacterized protein</fullName>
    </submittedName>
</protein>
<proteinExistence type="predicted"/>
<dbReference type="AlphaFoldDB" id="A0A1J7JMA9"/>
<dbReference type="Proteomes" id="UP000182658">
    <property type="component" value="Unassembled WGS sequence"/>
</dbReference>
<keyword evidence="3" id="KW-1185">Reference proteome</keyword>
<evidence type="ECO:0000256" key="1">
    <source>
        <dbReference type="SAM" id="SignalP"/>
    </source>
</evidence>
<dbReference type="InParanoid" id="A0A1J7JMA9"/>
<reference evidence="2 3" key="1">
    <citation type="submission" date="2016-10" db="EMBL/GenBank/DDBJ databases">
        <title>Draft genome sequence of Coniochaeta ligniaria NRRL30616, a lignocellulolytic fungus for bioabatement of inhibitors in plant biomass hydrolysates.</title>
        <authorList>
            <consortium name="DOE Joint Genome Institute"/>
            <person name="Jimenez D.J."/>
            <person name="Hector R.E."/>
            <person name="Riley R."/>
            <person name="Sun H."/>
            <person name="Grigoriev I.V."/>
            <person name="Van Elsas J.D."/>
            <person name="Nichols N.N."/>
        </authorList>
    </citation>
    <scope>NUCLEOTIDE SEQUENCE [LARGE SCALE GENOMIC DNA]</scope>
    <source>
        <strain evidence="2 3">NRRL 30616</strain>
    </source>
</reference>
<dbReference type="EMBL" id="KV875096">
    <property type="protein sequence ID" value="OIW30452.1"/>
    <property type="molecule type" value="Genomic_DNA"/>
</dbReference>
<sequence length="126" mass="13529">MPAMYLVPHLTTLIAIATVARLSSTASAPPVDYGYWDVNVTSGNAASEYRWGDISVHNNIMITSDNSAFGSSQVDYAGQQPIHLWQNVTFAGIVIRIDGFGVVTMKCGLGAVSVRRDVNALQQLVS</sequence>
<accession>A0A1J7JMA9</accession>
<dbReference type="OrthoDB" id="4790132at2759"/>
<name>A0A1J7JMA9_9PEZI</name>
<gene>
    <name evidence="2" type="ORF">CONLIGDRAFT_679237</name>
</gene>
<organism evidence="2 3">
    <name type="scientific">Coniochaeta ligniaria NRRL 30616</name>
    <dbReference type="NCBI Taxonomy" id="1408157"/>
    <lineage>
        <taxon>Eukaryota</taxon>
        <taxon>Fungi</taxon>
        <taxon>Dikarya</taxon>
        <taxon>Ascomycota</taxon>
        <taxon>Pezizomycotina</taxon>
        <taxon>Sordariomycetes</taxon>
        <taxon>Sordariomycetidae</taxon>
        <taxon>Coniochaetales</taxon>
        <taxon>Coniochaetaceae</taxon>
        <taxon>Coniochaeta</taxon>
    </lineage>
</organism>
<evidence type="ECO:0000313" key="2">
    <source>
        <dbReference type="EMBL" id="OIW30452.1"/>
    </source>
</evidence>
<keyword evidence="1" id="KW-0732">Signal</keyword>
<evidence type="ECO:0000313" key="3">
    <source>
        <dbReference type="Proteomes" id="UP000182658"/>
    </source>
</evidence>
<feature type="chain" id="PRO_5012227669" evidence="1">
    <location>
        <begin position="28"/>
        <end position="126"/>
    </location>
</feature>
<feature type="signal peptide" evidence="1">
    <location>
        <begin position="1"/>
        <end position="27"/>
    </location>
</feature>